<dbReference type="PANTHER" id="PTHR10270">
    <property type="entry name" value="SOX TRANSCRIPTION FACTOR"/>
    <property type="match status" value="1"/>
</dbReference>
<dbReference type="SUPFAM" id="SSF47095">
    <property type="entry name" value="HMG-box"/>
    <property type="match status" value="1"/>
</dbReference>
<dbReference type="InterPro" id="IPR050140">
    <property type="entry name" value="SRY-related_HMG-box_TF-like"/>
</dbReference>
<evidence type="ECO:0000256" key="4">
    <source>
        <dbReference type="PROSITE-ProRule" id="PRU00267"/>
    </source>
</evidence>
<name>A0A2L0PUW9_9PEZI</name>
<feature type="DNA-binding region" description="HMG box" evidence="4">
    <location>
        <begin position="111"/>
        <end position="179"/>
    </location>
</feature>
<dbReference type="FunFam" id="1.10.30.10:FF:000041">
    <property type="entry name" value="HMG box family protein"/>
    <property type="match status" value="1"/>
</dbReference>
<dbReference type="CDD" id="cd01389">
    <property type="entry name" value="HMG-box_ROX1-like"/>
    <property type="match status" value="1"/>
</dbReference>
<reference evidence="7" key="1">
    <citation type="journal article" date="2018" name="Phytopathology">
        <title>Evidence for Sexual Reproduction: Identification, Frequency, and Spatial Distribution of Venturia effusa (Pecan Scab) Mating Type Idiomorphs.</title>
        <authorList>
            <person name="Young C."/>
            <person name="Bock C."/>
            <person name="Charlton N."/>
            <person name="Mattupalli C."/>
            <person name="Krom N.D."/>
            <person name="Bowen J.K."/>
            <person name="Templeton M.D."/>
            <person name="Plummer K."/>
            <person name="Wood B.W."/>
        </authorList>
    </citation>
    <scope>NUCLEOTIDE SEQUENCE</scope>
    <source>
        <strain evidence="7">ALB2L1</strain>
    </source>
</reference>
<dbReference type="GO" id="GO:0000122">
    <property type="term" value="P:negative regulation of transcription by RNA polymerase II"/>
    <property type="evidence" value="ECO:0007669"/>
    <property type="project" value="TreeGrafter"/>
</dbReference>
<evidence type="ECO:0000259" key="6">
    <source>
        <dbReference type="PROSITE" id="PS50118"/>
    </source>
</evidence>
<dbReference type="GO" id="GO:0005634">
    <property type="term" value="C:nucleus"/>
    <property type="evidence" value="ECO:0007669"/>
    <property type="project" value="UniProtKB-UniRule"/>
</dbReference>
<dbReference type="InterPro" id="IPR036910">
    <property type="entry name" value="HMG_box_dom_sf"/>
</dbReference>
<dbReference type="Gene3D" id="1.10.30.10">
    <property type="entry name" value="High mobility group box domain"/>
    <property type="match status" value="1"/>
</dbReference>
<evidence type="ECO:0000313" key="7">
    <source>
        <dbReference type="EMBL" id="AUZ20792.1"/>
    </source>
</evidence>
<dbReference type="GO" id="GO:0030154">
    <property type="term" value="P:cell differentiation"/>
    <property type="evidence" value="ECO:0007669"/>
    <property type="project" value="TreeGrafter"/>
</dbReference>
<dbReference type="EMBL" id="MF167376">
    <property type="protein sequence ID" value="AUZ20792.1"/>
    <property type="molecule type" value="Genomic_DNA"/>
</dbReference>
<feature type="region of interest" description="Disordered" evidence="5">
    <location>
        <begin position="163"/>
        <end position="191"/>
    </location>
</feature>
<dbReference type="PANTHER" id="PTHR10270:SF161">
    <property type="entry name" value="SEX-DETERMINING REGION Y PROTEIN"/>
    <property type="match status" value="1"/>
</dbReference>
<dbReference type="GO" id="GO:0000978">
    <property type="term" value="F:RNA polymerase II cis-regulatory region sequence-specific DNA binding"/>
    <property type="evidence" value="ECO:0007669"/>
    <property type="project" value="TreeGrafter"/>
</dbReference>
<evidence type="ECO:0000256" key="3">
    <source>
        <dbReference type="ARBA" id="ARBA00023163"/>
    </source>
</evidence>
<sequence>MSSPTLAASGLPQSQQEVLMEYFQSICVDASQPNAPAPKIIAETPAWMVNQAQAIYSQKIQCPVSTRMTTEGLLTFEPMSSFATTASMQIAASPGPASSLDTRDRKSKAKVPRPANAFILYRQHQHPIIKAQFPGIVNNDISKKVAALWKNESEDVKATWKAKSEEAKQQHLQQHPDYSYQPRKPSEKKRRMTKRKMASTTAAVVFVDNNLQHEQTSQQPLPAFTFDTRDMSLASCNIAAMGDNSADAFSTFDDFINSGMYNQSPQALAGFAAANDLSIGLGFREIQPVGSDDLNMFSIKENQDGDATMDASFAPVLATGVGVMGPAGPFWENCDNVGLMMTDDQIQNQQFLNSANAKKLEQDRQELLFEQSQQWSVWQESPLFQPLFQL</sequence>
<evidence type="ECO:0000256" key="1">
    <source>
        <dbReference type="ARBA" id="ARBA00023015"/>
    </source>
</evidence>
<feature type="domain" description="HMG box" evidence="6">
    <location>
        <begin position="111"/>
        <end position="179"/>
    </location>
</feature>
<evidence type="ECO:0000256" key="5">
    <source>
        <dbReference type="SAM" id="MobiDB-lite"/>
    </source>
</evidence>
<organism evidence="7">
    <name type="scientific">Venturia effusa</name>
    <dbReference type="NCBI Taxonomy" id="50376"/>
    <lineage>
        <taxon>Eukaryota</taxon>
        <taxon>Fungi</taxon>
        <taxon>Dikarya</taxon>
        <taxon>Ascomycota</taxon>
        <taxon>Pezizomycotina</taxon>
        <taxon>Dothideomycetes</taxon>
        <taxon>Pleosporomycetidae</taxon>
        <taxon>Venturiales</taxon>
        <taxon>Venturiaceae</taxon>
        <taxon>Venturia</taxon>
    </lineage>
</organism>
<dbReference type="AlphaFoldDB" id="A0A2L0PUW9"/>
<dbReference type="InterPro" id="IPR009071">
    <property type="entry name" value="HMG_box_dom"/>
</dbReference>
<dbReference type="Pfam" id="PF00505">
    <property type="entry name" value="HMG_box"/>
    <property type="match status" value="1"/>
</dbReference>
<proteinExistence type="predicted"/>
<keyword evidence="3" id="KW-0804">Transcription</keyword>
<keyword evidence="4" id="KW-0539">Nucleus</keyword>
<dbReference type="PROSITE" id="PS50118">
    <property type="entry name" value="HMG_BOX_2"/>
    <property type="match status" value="1"/>
</dbReference>
<gene>
    <name evidence="7" type="primary">mat1-2-1</name>
</gene>
<dbReference type="GO" id="GO:0001228">
    <property type="term" value="F:DNA-binding transcription activator activity, RNA polymerase II-specific"/>
    <property type="evidence" value="ECO:0007669"/>
    <property type="project" value="TreeGrafter"/>
</dbReference>
<keyword evidence="1" id="KW-0805">Transcription regulation</keyword>
<keyword evidence="2 4" id="KW-0238">DNA-binding</keyword>
<protein>
    <submittedName>
        <fullName evidence="7">Putative mating type 1-2-1 protein</fullName>
    </submittedName>
</protein>
<evidence type="ECO:0000256" key="2">
    <source>
        <dbReference type="ARBA" id="ARBA00023125"/>
    </source>
</evidence>
<accession>A0A2L0PUW9</accession>
<dbReference type="SMART" id="SM00398">
    <property type="entry name" value="HMG"/>
    <property type="match status" value="1"/>
</dbReference>